<keyword evidence="9 15" id="KW-0812">Transmembrane</keyword>
<keyword evidence="8" id="KW-0949">S-adenosyl-L-methionine</keyword>
<keyword evidence="11 15" id="KW-1133">Transmembrane helix</keyword>
<keyword evidence="5" id="KW-0444">Lipid biosynthesis</keyword>
<evidence type="ECO:0000256" key="9">
    <source>
        <dbReference type="ARBA" id="ARBA00022692"/>
    </source>
</evidence>
<evidence type="ECO:0000313" key="16">
    <source>
        <dbReference type="EMBL" id="CAH0028473.1"/>
    </source>
</evidence>
<keyword evidence="7" id="KW-0808">Transferase</keyword>
<comment type="pathway">
    <text evidence="3">Sphingolipid metabolism.</text>
</comment>
<dbReference type="GO" id="GO:0032259">
    <property type="term" value="P:methylation"/>
    <property type="evidence" value="ECO:0007669"/>
    <property type="project" value="UniProtKB-KW"/>
</dbReference>
<proteinExistence type="inferred from homology"/>
<evidence type="ECO:0000256" key="13">
    <source>
        <dbReference type="ARBA" id="ARBA00023136"/>
    </source>
</evidence>
<dbReference type="InterPro" id="IPR052290">
    <property type="entry name" value="Sphingo_C9-MT"/>
</dbReference>
<dbReference type="EC" id="2.1.1.317" evidence="14"/>
<dbReference type="CDD" id="cd02440">
    <property type="entry name" value="AdoMet_MTases"/>
    <property type="match status" value="1"/>
</dbReference>
<dbReference type="GO" id="GO:0008168">
    <property type="term" value="F:methyltransferase activity"/>
    <property type="evidence" value="ECO:0007669"/>
    <property type="project" value="UniProtKB-KW"/>
</dbReference>
<evidence type="ECO:0000256" key="8">
    <source>
        <dbReference type="ARBA" id="ARBA00022691"/>
    </source>
</evidence>
<accession>A0A9N9VNM6</accession>
<evidence type="ECO:0000256" key="15">
    <source>
        <dbReference type="SAM" id="Phobius"/>
    </source>
</evidence>
<keyword evidence="10" id="KW-0746">Sphingolipid metabolism</keyword>
<comment type="similarity">
    <text evidence="4">Belongs to the CFA/CMAS family.</text>
</comment>
<protein>
    <recommendedName>
        <fullName evidence="14">sphingolipid C(9)-methyltransferase</fullName>
        <ecNumber evidence="14">2.1.1.317</ecNumber>
    </recommendedName>
</protein>
<organism evidence="16 17">
    <name type="scientific">Clonostachys rhizophaga</name>
    <dbReference type="NCBI Taxonomy" id="160324"/>
    <lineage>
        <taxon>Eukaryota</taxon>
        <taxon>Fungi</taxon>
        <taxon>Dikarya</taxon>
        <taxon>Ascomycota</taxon>
        <taxon>Pezizomycotina</taxon>
        <taxon>Sordariomycetes</taxon>
        <taxon>Hypocreomycetidae</taxon>
        <taxon>Hypocreales</taxon>
        <taxon>Bionectriaceae</taxon>
        <taxon>Clonostachys</taxon>
    </lineage>
</organism>
<evidence type="ECO:0000256" key="2">
    <source>
        <dbReference type="ARBA" id="ARBA00004760"/>
    </source>
</evidence>
<dbReference type="InterPro" id="IPR029063">
    <property type="entry name" value="SAM-dependent_MTases_sf"/>
</dbReference>
<dbReference type="EMBL" id="CABFNQ020000732">
    <property type="protein sequence ID" value="CAH0028473.1"/>
    <property type="molecule type" value="Genomic_DNA"/>
</dbReference>
<reference evidence="16" key="1">
    <citation type="submission" date="2021-10" db="EMBL/GenBank/DDBJ databases">
        <authorList>
            <person name="Piombo E."/>
        </authorList>
    </citation>
    <scope>NUCLEOTIDE SEQUENCE</scope>
</reference>
<evidence type="ECO:0000256" key="3">
    <source>
        <dbReference type="ARBA" id="ARBA00004991"/>
    </source>
</evidence>
<evidence type="ECO:0000256" key="1">
    <source>
        <dbReference type="ARBA" id="ARBA00004141"/>
    </source>
</evidence>
<evidence type="ECO:0000313" key="17">
    <source>
        <dbReference type="Proteomes" id="UP000696573"/>
    </source>
</evidence>
<name>A0A9N9VNM6_9HYPO</name>
<keyword evidence="6" id="KW-0489">Methyltransferase</keyword>
<comment type="subcellular location">
    <subcellularLocation>
        <location evidence="1">Membrane</location>
        <topology evidence="1">Multi-pass membrane protein</topology>
    </subcellularLocation>
</comment>
<keyword evidence="13 15" id="KW-0472">Membrane</keyword>
<dbReference type="Gene3D" id="3.40.50.150">
    <property type="entry name" value="Vaccinia Virus protein VP39"/>
    <property type="match status" value="1"/>
</dbReference>
<dbReference type="SUPFAM" id="SSF53335">
    <property type="entry name" value="S-adenosyl-L-methionine-dependent methyltransferases"/>
    <property type="match status" value="1"/>
</dbReference>
<feature type="transmembrane region" description="Helical" evidence="15">
    <location>
        <begin position="56"/>
        <end position="72"/>
    </location>
</feature>
<evidence type="ECO:0000256" key="4">
    <source>
        <dbReference type="ARBA" id="ARBA00010815"/>
    </source>
</evidence>
<dbReference type="GO" id="GO:0016020">
    <property type="term" value="C:membrane"/>
    <property type="evidence" value="ECO:0007669"/>
    <property type="project" value="UniProtKB-SubCell"/>
</dbReference>
<evidence type="ECO:0000256" key="11">
    <source>
        <dbReference type="ARBA" id="ARBA00022989"/>
    </source>
</evidence>
<dbReference type="PANTHER" id="PTHR45197:SF1">
    <property type="entry name" value="SPHINGOLIPID C9-METHYLTRANSFERASE A-RELATED"/>
    <property type="match status" value="1"/>
</dbReference>
<dbReference type="OrthoDB" id="412182at2759"/>
<dbReference type="AlphaFoldDB" id="A0A9N9VNM6"/>
<evidence type="ECO:0000256" key="12">
    <source>
        <dbReference type="ARBA" id="ARBA00023098"/>
    </source>
</evidence>
<evidence type="ECO:0000256" key="6">
    <source>
        <dbReference type="ARBA" id="ARBA00022603"/>
    </source>
</evidence>
<comment type="caution">
    <text evidence="16">The sequence shown here is derived from an EMBL/GenBank/DDBJ whole genome shotgun (WGS) entry which is preliminary data.</text>
</comment>
<keyword evidence="12" id="KW-0443">Lipid metabolism</keyword>
<dbReference type="GO" id="GO:0006665">
    <property type="term" value="P:sphingolipid metabolic process"/>
    <property type="evidence" value="ECO:0007669"/>
    <property type="project" value="UniProtKB-KW"/>
</dbReference>
<gene>
    <name evidence="16" type="ORF">CRHIZ90672A_00010721</name>
</gene>
<sequence length="519" mass="58809">MGIDIGPDFPFKPTPAAVPSTFKVEKPEYHPGVKITSSPAIHNPPLPADGPGNRNFSNKLLIFLLLLAPNYLAWKLGGGLKTTLFFAALTTVPVLIVFWTIASSISPPVNERVRCPGLPVEHYLTFHKPADRAKYQGPHKVPMETFMRKYFDGDADFNGDALEVLEYRHDWASFRFTWELFRYILVNFASDVLTHSRSQDESQVRDHYDRGDDFYAWFLGPRMVYTAGIISDVDKEESLEQLQDNKLAIVCEKIALKPGESLLDIGCGWGTLAKFASVNYEANVTGITLGRNQTAWGNETLRRAGVPDSQSNIFCMDYRDIPEGKYDKITCLEMAEHVGIFKITNFLRQCYDLLEDDGVMFLQIAGIRQSWQYEDLVWGLFMNRYVFPGADASTPLAYYVAFCEHAGWEVKGIDTIGVHYSATLWRWYRNWLNNEDEVTAKYGVRWFKIWKYFLATATISSRQGSATCYQITLVKNLNSVHRIDGVPTQYSLPGALEASRKAGRATFPEDKKLDGMSHS</sequence>
<dbReference type="Proteomes" id="UP000696573">
    <property type="component" value="Unassembled WGS sequence"/>
</dbReference>
<evidence type="ECO:0000256" key="7">
    <source>
        <dbReference type="ARBA" id="ARBA00022679"/>
    </source>
</evidence>
<evidence type="ECO:0000256" key="5">
    <source>
        <dbReference type="ARBA" id="ARBA00022516"/>
    </source>
</evidence>
<comment type="pathway">
    <text evidence="2">Lipid metabolism; sphingolipid metabolism.</text>
</comment>
<evidence type="ECO:0000256" key="10">
    <source>
        <dbReference type="ARBA" id="ARBA00022919"/>
    </source>
</evidence>
<dbReference type="Pfam" id="PF02353">
    <property type="entry name" value="CMAS"/>
    <property type="match status" value="1"/>
</dbReference>
<feature type="transmembrane region" description="Helical" evidence="15">
    <location>
        <begin position="84"/>
        <end position="102"/>
    </location>
</feature>
<dbReference type="PANTHER" id="PTHR45197">
    <property type="entry name" value="SYNTHASE, PUTATIVE (AFU_ORTHOLOGUE AFUA_7G04190)-RELATED"/>
    <property type="match status" value="1"/>
</dbReference>
<keyword evidence="17" id="KW-1185">Reference proteome</keyword>
<evidence type="ECO:0000256" key="14">
    <source>
        <dbReference type="ARBA" id="ARBA00039020"/>
    </source>
</evidence>